<protein>
    <submittedName>
        <fullName evidence="1">Uncharacterized protein</fullName>
    </submittedName>
</protein>
<accession>A0AA87ATZ1</accession>
<gene>
    <name evidence="1" type="ORF">HMPREF0428_01673</name>
</gene>
<dbReference type="Proteomes" id="UP000004773">
    <property type="component" value="Unassembled WGS sequence"/>
</dbReference>
<dbReference type="Pfam" id="PF04655">
    <property type="entry name" value="APH_6_hur"/>
    <property type="match status" value="1"/>
</dbReference>
<comment type="caution">
    <text evidence="1">The sequence shown here is derived from an EMBL/GenBank/DDBJ whole genome shotgun (WGS) entry which is preliminary data.</text>
</comment>
<dbReference type="InterPro" id="IPR011009">
    <property type="entry name" value="Kinase-like_dom_sf"/>
</dbReference>
<proteinExistence type="predicted"/>
<dbReference type="Gene3D" id="3.90.1200.10">
    <property type="match status" value="1"/>
</dbReference>
<evidence type="ECO:0000313" key="1">
    <source>
        <dbReference type="EMBL" id="EGF86411.1"/>
    </source>
</evidence>
<dbReference type="GO" id="GO:0019748">
    <property type="term" value="P:secondary metabolic process"/>
    <property type="evidence" value="ECO:0007669"/>
    <property type="project" value="InterPro"/>
</dbReference>
<dbReference type="RefSeq" id="WP_003147831.1">
    <property type="nucleotide sequence ID" value="NZ_GL883585.1"/>
</dbReference>
<dbReference type="InterPro" id="IPR006748">
    <property type="entry name" value="NH2Glyco/OHUrea_AB-resist_kin"/>
</dbReference>
<name>A0AA87ATZ1_9BACL</name>
<reference evidence="1 2" key="1">
    <citation type="submission" date="2011-03" db="EMBL/GenBank/DDBJ databases">
        <title>The Genome Sequence of Gemella haemolysans M341.</title>
        <authorList>
            <consortium name="The Broad Institute Genome Sequencing Platform"/>
            <consortium name="The Broad Institute Genome Sequencing Center for Infectious Disease"/>
            <person name="Earl A."/>
            <person name="Ward D."/>
            <person name="Feldgarden M."/>
            <person name="Gevers D."/>
            <person name="Sibley C.D."/>
            <person name="Field T.R."/>
            <person name="Grinwis M."/>
            <person name="Eshaghurshan C.S."/>
            <person name="Surette M.G."/>
            <person name="Young S.K."/>
            <person name="Zeng Q."/>
            <person name="Gargeya S."/>
            <person name="Fitzgerald M."/>
            <person name="Haas B."/>
            <person name="Abouelleil A."/>
            <person name="Alvarado L."/>
            <person name="Arachchi H.M."/>
            <person name="Berlin A."/>
            <person name="Brown A."/>
            <person name="Chapman S.B."/>
            <person name="Chen Z."/>
            <person name="Dunbar C."/>
            <person name="Freedman E."/>
            <person name="Gearin G."/>
            <person name="Gellesch M."/>
            <person name="Goldberg J."/>
            <person name="Griggs A."/>
            <person name="Gujja S."/>
            <person name="Heilman E.R."/>
            <person name="Heiman D."/>
            <person name="Howarth C."/>
            <person name="Larson L."/>
            <person name="Lui A."/>
            <person name="MacDonald P.J.P."/>
            <person name="Mehta T."/>
            <person name="Montmayeur A."/>
            <person name="Murphy C."/>
            <person name="Neiman D."/>
            <person name="Pearson M."/>
            <person name="Priest M."/>
            <person name="Roberts A."/>
            <person name="Saif S."/>
            <person name="Shea T."/>
            <person name="Shenoy N."/>
            <person name="Sisk P."/>
            <person name="Stolte C."/>
            <person name="Sykes S."/>
            <person name="White J."/>
            <person name="Yandava C."/>
            <person name="Wortman J."/>
            <person name="Nusbaum C."/>
            <person name="Birren B."/>
        </authorList>
    </citation>
    <scope>NUCLEOTIDE SEQUENCE [LARGE SCALE GENOMIC DNA]</scope>
    <source>
        <strain evidence="1 2">M341</strain>
    </source>
</reference>
<dbReference type="SUPFAM" id="SSF56112">
    <property type="entry name" value="Protein kinase-like (PK-like)"/>
    <property type="match status" value="1"/>
</dbReference>
<organism evidence="1 2">
    <name type="scientific">Gemella haemolysans M341</name>
    <dbReference type="NCBI Taxonomy" id="562981"/>
    <lineage>
        <taxon>Bacteria</taxon>
        <taxon>Bacillati</taxon>
        <taxon>Bacillota</taxon>
        <taxon>Bacilli</taxon>
        <taxon>Bacillales</taxon>
        <taxon>Gemellaceae</taxon>
        <taxon>Gemella</taxon>
    </lineage>
</organism>
<dbReference type="GO" id="GO:0016773">
    <property type="term" value="F:phosphotransferase activity, alcohol group as acceptor"/>
    <property type="evidence" value="ECO:0007669"/>
    <property type="project" value="InterPro"/>
</dbReference>
<dbReference type="AlphaFoldDB" id="A0AA87ATZ1"/>
<dbReference type="EMBL" id="ACRO01000041">
    <property type="protein sequence ID" value="EGF86411.1"/>
    <property type="molecule type" value="Genomic_DNA"/>
</dbReference>
<evidence type="ECO:0000313" key="2">
    <source>
        <dbReference type="Proteomes" id="UP000004773"/>
    </source>
</evidence>
<sequence>MVRWNELIPEDVGKKLTALDVDGIKWKNNLNALIEGIGKEWEISLEGVIEGGSEAFVVRCTSINGKKCILKIFIPQLEGNSVFVQQVEAYKIANGYGYAKLIKYDIEKKAMLLECLGLSMYELTYSPEEQIKTICSLLKETWITIDENYCLKPMKELIQWFRKFIINSWEKTGKPCDKKVIERAMLYLESRLISVNLYEPVLVHGDPHPGNILQTLNDDPVSFKFIDPDGIIGEPGYDLGVLMREWIDEFEDFPIEKAKERISLLFKETGIDIQSIWEWGFIQLVSTGLFLKLIEGTGLGDRMLTISSEWLSIQNIKQ</sequence>